<evidence type="ECO:0000256" key="2">
    <source>
        <dbReference type="ARBA" id="ARBA00022491"/>
    </source>
</evidence>
<evidence type="ECO:0000256" key="6">
    <source>
        <dbReference type="ARBA" id="ARBA00024937"/>
    </source>
</evidence>
<evidence type="ECO:0000256" key="1">
    <source>
        <dbReference type="ARBA" id="ARBA00021390"/>
    </source>
</evidence>
<dbReference type="InterPro" id="IPR037171">
    <property type="entry name" value="NagB/RpiA_transferase-like"/>
</dbReference>
<keyword evidence="5" id="KW-0804">Transcription</keyword>
<evidence type="ECO:0000313" key="10">
    <source>
        <dbReference type="Proteomes" id="UP001162834"/>
    </source>
</evidence>
<dbReference type="InterPro" id="IPR014036">
    <property type="entry name" value="DeoR-like_C"/>
</dbReference>
<evidence type="ECO:0000259" key="7">
    <source>
        <dbReference type="PROSITE" id="PS50987"/>
    </source>
</evidence>
<dbReference type="InterPro" id="IPR001034">
    <property type="entry name" value="DeoR_HTH"/>
</dbReference>
<dbReference type="RefSeq" id="WP_259311752.1">
    <property type="nucleotide sequence ID" value="NZ_CP087164.1"/>
</dbReference>
<keyword evidence="3" id="KW-0805">Transcription regulation</keyword>
<dbReference type="SMART" id="SM00420">
    <property type="entry name" value="HTH_DEOR"/>
    <property type="match status" value="1"/>
</dbReference>
<dbReference type="SUPFAM" id="SSF46785">
    <property type="entry name" value="Winged helix' DNA-binding domain"/>
    <property type="match status" value="1"/>
</dbReference>
<dbReference type="SMART" id="SM01134">
    <property type="entry name" value="DeoRC"/>
    <property type="match status" value="1"/>
</dbReference>
<dbReference type="Pfam" id="PF00455">
    <property type="entry name" value="DeoRC"/>
    <property type="match status" value="1"/>
</dbReference>
<feature type="domain" description="HTH arsR-type" evidence="7">
    <location>
        <begin position="1"/>
        <end position="82"/>
    </location>
</feature>
<dbReference type="InterPro" id="IPR050313">
    <property type="entry name" value="Carb_Metab_HTH_regulators"/>
</dbReference>
<reference evidence="9" key="1">
    <citation type="journal article" date="2022" name="Int. J. Syst. Evol. Microbiol.">
        <title>Pseudomonas aegrilactucae sp. nov. and Pseudomonas morbosilactucae sp. nov., pathogens causing bacterial rot of lettuce in Japan.</title>
        <authorList>
            <person name="Sawada H."/>
            <person name="Fujikawa T."/>
            <person name="Satou M."/>
        </authorList>
    </citation>
    <scope>NUCLEOTIDE SEQUENCE</scope>
    <source>
        <strain evidence="9">0166_1</strain>
    </source>
</reference>
<gene>
    <name evidence="9" type="primary">glcR</name>
    <name evidence="9" type="ORF">DSM104329_04128</name>
</gene>
<evidence type="ECO:0000256" key="3">
    <source>
        <dbReference type="ARBA" id="ARBA00023015"/>
    </source>
</evidence>
<keyword evidence="4" id="KW-0238">DNA-binding</keyword>
<dbReference type="Proteomes" id="UP001162834">
    <property type="component" value="Chromosome"/>
</dbReference>
<dbReference type="InterPro" id="IPR011991">
    <property type="entry name" value="ArsR-like_HTH"/>
</dbReference>
<dbReference type="AlphaFoldDB" id="A0A9E7C2J6"/>
<dbReference type="PROSITE" id="PS50987">
    <property type="entry name" value="HTH_ARSR_2"/>
    <property type="match status" value="1"/>
</dbReference>
<dbReference type="PANTHER" id="PTHR30363:SF4">
    <property type="entry name" value="GLYCEROL-3-PHOSPHATE REGULON REPRESSOR"/>
    <property type="match status" value="1"/>
</dbReference>
<dbReference type="InterPro" id="IPR036388">
    <property type="entry name" value="WH-like_DNA-bd_sf"/>
</dbReference>
<dbReference type="Pfam" id="PF08220">
    <property type="entry name" value="HTH_DeoR"/>
    <property type="match status" value="1"/>
</dbReference>
<proteinExistence type="predicted"/>
<dbReference type="PROSITE" id="PS51000">
    <property type="entry name" value="HTH_DEOR_2"/>
    <property type="match status" value="1"/>
</dbReference>
<keyword evidence="10" id="KW-1185">Reference proteome</keyword>
<dbReference type="PROSITE" id="PS00894">
    <property type="entry name" value="HTH_DEOR_1"/>
    <property type="match status" value="1"/>
</dbReference>
<protein>
    <recommendedName>
        <fullName evidence="1">Lactose phosphotransferase system repressor</fullName>
    </recommendedName>
</protein>
<dbReference type="PRINTS" id="PR00037">
    <property type="entry name" value="HTHLACR"/>
</dbReference>
<evidence type="ECO:0000313" key="9">
    <source>
        <dbReference type="EMBL" id="UGS37707.1"/>
    </source>
</evidence>
<dbReference type="KEGG" id="sbae:DSM104329_04128"/>
<feature type="domain" description="HTH deoR-type" evidence="8">
    <location>
        <begin position="3"/>
        <end position="58"/>
    </location>
</feature>
<evidence type="ECO:0000259" key="8">
    <source>
        <dbReference type="PROSITE" id="PS51000"/>
    </source>
</evidence>
<dbReference type="Gene3D" id="3.40.50.1360">
    <property type="match status" value="1"/>
</dbReference>
<dbReference type="SUPFAM" id="SSF100950">
    <property type="entry name" value="NagB/RpiA/CoA transferase-like"/>
    <property type="match status" value="1"/>
</dbReference>
<dbReference type="GO" id="GO:0003700">
    <property type="term" value="F:DNA-binding transcription factor activity"/>
    <property type="evidence" value="ECO:0007669"/>
    <property type="project" value="InterPro"/>
</dbReference>
<dbReference type="CDD" id="cd00090">
    <property type="entry name" value="HTH_ARSR"/>
    <property type="match status" value="1"/>
</dbReference>
<organism evidence="9 10">
    <name type="scientific">Capillimicrobium parvum</name>
    <dbReference type="NCBI Taxonomy" id="2884022"/>
    <lineage>
        <taxon>Bacteria</taxon>
        <taxon>Bacillati</taxon>
        <taxon>Actinomycetota</taxon>
        <taxon>Thermoleophilia</taxon>
        <taxon>Solirubrobacterales</taxon>
        <taxon>Capillimicrobiaceae</taxon>
        <taxon>Capillimicrobium</taxon>
    </lineage>
</organism>
<dbReference type="InterPro" id="IPR018356">
    <property type="entry name" value="Tscrpt_reg_HTH_DeoR_CS"/>
</dbReference>
<dbReference type="Gene3D" id="1.10.10.10">
    <property type="entry name" value="Winged helix-like DNA-binding domain superfamily/Winged helix DNA-binding domain"/>
    <property type="match status" value="1"/>
</dbReference>
<comment type="function">
    <text evidence="6">Repressor of the lactose catabolism operon. Galactose-6-phosphate is the inducer.</text>
</comment>
<accession>A0A9E7C2J6</accession>
<sequence length="251" mass="26543">MLTDERRTLILDRLRSQGRVLAADLSAELDVSQDTIRRDLRDLDEAGLLRRVHGGALPRDAGAQPFAERTRRAPAVKASIARRAAACARDGQVIVIDGGTTTLEVARALGDDLRATVVTTSPPVAIALADHPGLEVTVVGGTLRREPLVTVGADAVESLRAVRADLVYLGVCGLHPEIGVTTDDIEERHVKAAMIAGAAEVLALADGDKLGTAMPFVVAPLREVTHLITDHGVTESDLAPYRALGLEVLQA</sequence>
<dbReference type="GO" id="GO:0003677">
    <property type="term" value="F:DNA binding"/>
    <property type="evidence" value="ECO:0007669"/>
    <property type="project" value="UniProtKB-KW"/>
</dbReference>
<evidence type="ECO:0000256" key="5">
    <source>
        <dbReference type="ARBA" id="ARBA00023163"/>
    </source>
</evidence>
<dbReference type="InterPro" id="IPR001845">
    <property type="entry name" value="HTH_ArsR_DNA-bd_dom"/>
</dbReference>
<dbReference type="InterPro" id="IPR036390">
    <property type="entry name" value="WH_DNA-bd_sf"/>
</dbReference>
<dbReference type="PANTHER" id="PTHR30363">
    <property type="entry name" value="HTH-TYPE TRANSCRIPTIONAL REGULATOR SRLR-RELATED"/>
    <property type="match status" value="1"/>
</dbReference>
<keyword evidence="2" id="KW-0678">Repressor</keyword>
<evidence type="ECO:0000256" key="4">
    <source>
        <dbReference type="ARBA" id="ARBA00023125"/>
    </source>
</evidence>
<dbReference type="EMBL" id="CP087164">
    <property type="protein sequence ID" value="UGS37707.1"/>
    <property type="molecule type" value="Genomic_DNA"/>
</dbReference>
<name>A0A9E7C2J6_9ACTN</name>